<keyword evidence="8" id="KW-1185">Reference proteome</keyword>
<dbReference type="SMR" id="A0A3B6N2R4"/>
<gene>
    <name evidence="7" type="primary">LOC123123787</name>
</gene>
<dbReference type="GO" id="GO:0106290">
    <property type="term" value="F:trans-cinnamate-CoA ligase activity"/>
    <property type="evidence" value="ECO:0007669"/>
    <property type="project" value="UniProtKB-ARBA"/>
</dbReference>
<evidence type="ECO:0000256" key="5">
    <source>
        <dbReference type="ARBA" id="ARBA00034252"/>
    </source>
</evidence>
<dbReference type="OrthoDB" id="1700726at2759"/>
<dbReference type="Pfam" id="PF23562">
    <property type="entry name" value="AMP-binding_C_3"/>
    <property type="match status" value="1"/>
</dbReference>
<evidence type="ECO:0000313" key="7">
    <source>
        <dbReference type="EnsemblPlants" id="TraesCS5D02G533700.4"/>
    </source>
</evidence>
<dbReference type="Pfam" id="PF00501">
    <property type="entry name" value="AMP-binding"/>
    <property type="match status" value="1"/>
</dbReference>
<evidence type="ECO:0000256" key="2">
    <source>
        <dbReference type="ARBA" id="ARBA00012959"/>
    </source>
</evidence>
<dbReference type="GO" id="GO:0016207">
    <property type="term" value="F:4-coumarate-CoA ligase activity"/>
    <property type="evidence" value="ECO:0007669"/>
    <property type="project" value="UniProtKB-EC"/>
</dbReference>
<dbReference type="Gene3D" id="3.40.50.12780">
    <property type="entry name" value="N-terminal domain of ligase-like"/>
    <property type="match status" value="1"/>
</dbReference>
<dbReference type="Gramene" id="TraesCS5D02G533700.4">
    <property type="protein sequence ID" value="TraesCS5D02G533700.4"/>
    <property type="gene ID" value="TraesCS5D02G533700"/>
</dbReference>
<comment type="catalytic activity">
    <reaction evidence="5">
        <text>(E)-4-coumarate + ATP + CoA = (E)-4-coumaroyl-CoA + AMP + diphosphate</text>
        <dbReference type="Rhea" id="RHEA:19641"/>
        <dbReference type="ChEBI" id="CHEBI:12876"/>
        <dbReference type="ChEBI" id="CHEBI:30616"/>
        <dbReference type="ChEBI" id="CHEBI:33019"/>
        <dbReference type="ChEBI" id="CHEBI:57287"/>
        <dbReference type="ChEBI" id="CHEBI:85008"/>
        <dbReference type="ChEBI" id="CHEBI:456215"/>
        <dbReference type="EC" id="6.2.1.12"/>
    </reaction>
    <physiologicalReaction direction="left-to-right" evidence="5">
        <dbReference type="Rhea" id="RHEA:19642"/>
    </physiologicalReaction>
</comment>
<dbReference type="PANTHER" id="PTHR43813:SF9">
    <property type="entry name" value="4-COUMARATE--COA LIGASE"/>
    <property type="match status" value="1"/>
</dbReference>
<comment type="catalytic activity">
    <reaction evidence="3">
        <text>(E)-4-coumarate + ATP + H(+) = (E)-4-coumaroyl-AMP + diphosphate</text>
        <dbReference type="Rhea" id="RHEA:72419"/>
        <dbReference type="ChEBI" id="CHEBI:12876"/>
        <dbReference type="ChEBI" id="CHEBI:15378"/>
        <dbReference type="ChEBI" id="CHEBI:30616"/>
        <dbReference type="ChEBI" id="CHEBI:33019"/>
        <dbReference type="ChEBI" id="CHEBI:192348"/>
    </reaction>
    <physiologicalReaction direction="left-to-right" evidence="3">
        <dbReference type="Rhea" id="RHEA:72420"/>
    </physiologicalReaction>
</comment>
<evidence type="ECO:0000256" key="4">
    <source>
        <dbReference type="ARBA" id="ARBA00034223"/>
    </source>
</evidence>
<evidence type="ECO:0000259" key="6">
    <source>
        <dbReference type="Pfam" id="PF00501"/>
    </source>
</evidence>
<dbReference type="GO" id="GO:0009698">
    <property type="term" value="P:phenylpropanoid metabolic process"/>
    <property type="evidence" value="ECO:0007669"/>
    <property type="project" value="UniProtKB-ARBA"/>
</dbReference>
<accession>A0A3B6N2R4</accession>
<dbReference type="InterPro" id="IPR052987">
    <property type="entry name" value="Chloroplast_AMP-bd_Enzymes"/>
</dbReference>
<dbReference type="InterPro" id="IPR000873">
    <property type="entry name" value="AMP-dep_synth/lig_dom"/>
</dbReference>
<dbReference type="Gramene" id="TraesCS5D03G1163900.3">
    <property type="protein sequence ID" value="TraesCS5D03G1163900.3.CDS"/>
    <property type="gene ID" value="TraesCS5D03G1163900"/>
</dbReference>
<evidence type="ECO:0000256" key="1">
    <source>
        <dbReference type="ARBA" id="ARBA00001946"/>
    </source>
</evidence>
<dbReference type="Proteomes" id="UP000019116">
    <property type="component" value="Chromosome 5D"/>
</dbReference>
<dbReference type="InterPro" id="IPR020845">
    <property type="entry name" value="AMP-binding_CS"/>
</dbReference>
<protein>
    <recommendedName>
        <fullName evidence="2">4-coumarate--CoA ligase</fullName>
        <ecNumber evidence="2">6.2.1.12</ecNumber>
    </recommendedName>
</protein>
<organism evidence="7">
    <name type="scientific">Triticum aestivum</name>
    <name type="common">Wheat</name>
    <dbReference type="NCBI Taxonomy" id="4565"/>
    <lineage>
        <taxon>Eukaryota</taxon>
        <taxon>Viridiplantae</taxon>
        <taxon>Streptophyta</taxon>
        <taxon>Embryophyta</taxon>
        <taxon>Tracheophyta</taxon>
        <taxon>Spermatophyta</taxon>
        <taxon>Magnoliopsida</taxon>
        <taxon>Liliopsida</taxon>
        <taxon>Poales</taxon>
        <taxon>Poaceae</taxon>
        <taxon>BOP clade</taxon>
        <taxon>Pooideae</taxon>
        <taxon>Triticodae</taxon>
        <taxon>Triticeae</taxon>
        <taxon>Triticinae</taxon>
        <taxon>Triticum</taxon>
    </lineage>
</organism>
<feature type="domain" description="AMP-dependent synthetase/ligase" evidence="6">
    <location>
        <begin position="44"/>
        <end position="447"/>
    </location>
</feature>
<evidence type="ECO:0000313" key="8">
    <source>
        <dbReference type="Proteomes" id="UP000019116"/>
    </source>
</evidence>
<dbReference type="Gramene" id="TraesJUL5D03G03250030.1">
    <property type="protein sequence ID" value="TraesJUL5D03G03250030.1"/>
    <property type="gene ID" value="TraesJUL5D03G03250030"/>
</dbReference>
<dbReference type="Gene3D" id="3.30.300.30">
    <property type="match status" value="1"/>
</dbReference>
<proteinExistence type="predicted"/>
<reference evidence="7" key="2">
    <citation type="submission" date="2018-10" db="UniProtKB">
        <authorList>
            <consortium name="EnsemblPlants"/>
        </authorList>
    </citation>
    <scope>IDENTIFICATION</scope>
</reference>
<comment type="catalytic activity">
    <reaction evidence="4">
        <text>(E)-4-coumaroyl-AMP + CoA = (E)-4-coumaroyl-CoA + AMP + H(+)</text>
        <dbReference type="Rhea" id="RHEA:72423"/>
        <dbReference type="ChEBI" id="CHEBI:15378"/>
        <dbReference type="ChEBI" id="CHEBI:57287"/>
        <dbReference type="ChEBI" id="CHEBI:85008"/>
        <dbReference type="ChEBI" id="CHEBI:192348"/>
        <dbReference type="ChEBI" id="CHEBI:456215"/>
    </reaction>
    <physiologicalReaction direction="left-to-right" evidence="4">
        <dbReference type="Rhea" id="RHEA:72424"/>
    </physiologicalReaction>
</comment>
<dbReference type="EnsemblPlants" id="TraesCS5D02G533700.4">
    <property type="protein sequence ID" value="TraesCS5D02G533700.4"/>
    <property type="gene ID" value="TraesCS5D02G533700"/>
</dbReference>
<reference evidence="7" key="1">
    <citation type="submission" date="2018-08" db="EMBL/GenBank/DDBJ databases">
        <authorList>
            <person name="Rossello M."/>
        </authorList>
    </citation>
    <scope>NUCLEOTIDE SEQUENCE [LARGE SCALE GENOMIC DNA]</scope>
    <source>
        <strain evidence="7">cv. Chinese Spring</strain>
    </source>
</reference>
<comment type="cofactor">
    <cofactor evidence="1">
        <name>Mg(2+)</name>
        <dbReference type="ChEBI" id="CHEBI:18420"/>
    </cofactor>
</comment>
<evidence type="ECO:0000256" key="3">
    <source>
        <dbReference type="ARBA" id="ARBA00034219"/>
    </source>
</evidence>
<sequence length="625" mass="69138">MNPHLQTHSPARSKCSPLLESALLSPGGNEPPADEWKAVPDIWRTAAQKYPDSVALVDPYHDPPSELTYKQLEQQILDFSHGLRAVGVAPDEKLALFADNSCRWLVADQGIMATGAINVVRGTKSSDEELFQIYNHSESIALVVDSPQFFNRLAETFISRINARFIVLLWGDKSSLNSKAVMDIPVYDYNDITELGQENRNALCYSSEQGRQGVFEAITPEDVATLIYTSGTSGTPKGVMLTHRNLLHQINNMWEIVPAVPGDRFLSMLPPWHAYERSAEYFILTHGTQQIYSSVKYLKADLQKYQPHYIFSVPLVYETLYSSIQRQISSSYPARKTVALALIKISLLYMEAKKIFEAAISGGGSLPMHVDKFFEAIGIKVQNGYGLTETSPAVAARRPFCNVLGTVGHPIKHTEIKIVDIETGEVLPDGSKGIVKIKGPPVMKGYYKNPSATNNALDQEGWFNTGDIGWIAPHHATGPSRKCGGILVLEGRAKDTIVLATGENVEPAELEEIASRSSLIDQIMVIGQDRRRLGAIVVPNNNEALAAAKRKSSLDGNNDEAKDTVMNLLYDELRTWMAGCSFQIGPILVVEEPFTIDNGLMTPTMKIRRDRVAAKYQSEIEALYK</sequence>
<dbReference type="InterPro" id="IPR042099">
    <property type="entry name" value="ANL_N_sf"/>
</dbReference>
<dbReference type="PANTHER" id="PTHR43813">
    <property type="entry name" value="ACYL-ACTIVATING ENZYME 16, CHLOROPLASTIC-RELATED"/>
    <property type="match status" value="1"/>
</dbReference>
<dbReference type="EC" id="6.2.1.12" evidence="2"/>
<name>A0A3B6N2R4_WHEAT</name>
<dbReference type="SUPFAM" id="SSF56801">
    <property type="entry name" value="Acetyl-CoA synthetase-like"/>
    <property type="match status" value="1"/>
</dbReference>
<dbReference type="AlphaFoldDB" id="A0A3B6N2R4"/>
<dbReference type="PROSITE" id="PS00455">
    <property type="entry name" value="AMP_BINDING"/>
    <property type="match status" value="1"/>
</dbReference>
<dbReference type="InterPro" id="IPR045851">
    <property type="entry name" value="AMP-bd_C_sf"/>
</dbReference>
<dbReference type="OMA" id="NARMRFI"/>